<dbReference type="RefSeq" id="WP_008706444.1">
    <property type="nucleotide sequence ID" value="NZ_ANOG01000946.1"/>
</dbReference>
<keyword evidence="11" id="KW-1185">Reference proteome</keyword>
<feature type="domain" description="MacB-like periplasmic core" evidence="9">
    <location>
        <begin position="21"/>
        <end position="224"/>
    </location>
</feature>
<dbReference type="EMBL" id="ANOG01000946">
    <property type="protein sequence ID" value="EMI16539.1"/>
    <property type="molecule type" value="Genomic_DNA"/>
</dbReference>
<feature type="transmembrane region" description="Helical" evidence="7">
    <location>
        <begin position="341"/>
        <end position="362"/>
    </location>
</feature>
<evidence type="ECO:0000256" key="4">
    <source>
        <dbReference type="ARBA" id="ARBA00022692"/>
    </source>
</evidence>
<dbReference type="PATRIC" id="fig|1265738.3.peg.6535"/>
<evidence type="ECO:0000256" key="3">
    <source>
        <dbReference type="ARBA" id="ARBA00022475"/>
    </source>
</evidence>
<evidence type="ECO:0000256" key="1">
    <source>
        <dbReference type="ARBA" id="ARBA00004651"/>
    </source>
</evidence>
<feature type="transmembrane region" description="Helical" evidence="7">
    <location>
        <begin position="298"/>
        <end position="320"/>
    </location>
</feature>
<comment type="caution">
    <text evidence="10">The sequence shown here is derived from an EMBL/GenBank/DDBJ whole genome shotgun (WGS) entry which is preliminary data.</text>
</comment>
<reference evidence="10 11" key="1">
    <citation type="journal article" date="2013" name="Mar. Genomics">
        <title>Expression of sulfatases in Rhodopirellula baltica and the diversity of sulfatases in the genus Rhodopirellula.</title>
        <authorList>
            <person name="Wegner C.E."/>
            <person name="Richter-Heitmann T."/>
            <person name="Klindworth A."/>
            <person name="Klockow C."/>
            <person name="Richter M."/>
            <person name="Achstetter T."/>
            <person name="Glockner F.O."/>
            <person name="Harder J."/>
        </authorList>
    </citation>
    <scope>NUCLEOTIDE SEQUENCE [LARGE SCALE GENOMIC DNA]</scope>
    <source>
        <strain evidence="10 11">SM1</strain>
    </source>
</reference>
<evidence type="ECO:0000256" key="7">
    <source>
        <dbReference type="SAM" id="Phobius"/>
    </source>
</evidence>
<dbReference type="PANTHER" id="PTHR43738:SF1">
    <property type="entry name" value="HEMIN TRANSPORT SYSTEM PERMEASE PROTEIN HRTB-RELATED"/>
    <property type="match status" value="1"/>
</dbReference>
<dbReference type="Pfam" id="PF12704">
    <property type="entry name" value="MacB_PCD"/>
    <property type="match status" value="1"/>
</dbReference>
<gene>
    <name evidence="10" type="ORF">RMSM_06550</name>
</gene>
<dbReference type="AlphaFoldDB" id="M5RRE4"/>
<evidence type="ECO:0000259" key="9">
    <source>
        <dbReference type="Pfam" id="PF12704"/>
    </source>
</evidence>
<evidence type="ECO:0000256" key="6">
    <source>
        <dbReference type="ARBA" id="ARBA00023136"/>
    </source>
</evidence>
<proteinExistence type="predicted"/>
<keyword evidence="5 7" id="KW-1133">Transmembrane helix</keyword>
<dbReference type="PANTHER" id="PTHR43738">
    <property type="entry name" value="ABC TRANSPORTER, MEMBRANE PROTEIN"/>
    <property type="match status" value="1"/>
</dbReference>
<dbReference type="InterPro" id="IPR051125">
    <property type="entry name" value="ABC-4/HrtB_transporter"/>
</dbReference>
<dbReference type="Proteomes" id="UP000011991">
    <property type="component" value="Unassembled WGS sequence"/>
</dbReference>
<keyword evidence="6 7" id="KW-0472">Membrane</keyword>
<evidence type="ECO:0000313" key="10">
    <source>
        <dbReference type="EMBL" id="EMI16539.1"/>
    </source>
</evidence>
<dbReference type="InterPro" id="IPR025857">
    <property type="entry name" value="MacB_PCD"/>
</dbReference>
<feature type="transmembrane region" description="Helical" evidence="7">
    <location>
        <begin position="253"/>
        <end position="278"/>
    </location>
</feature>
<sequence length="375" mass="40500">MLWNIAFQTLLYDRGKLFAGLIGVIFSVVLVNIQGGLFFGLIHKASLLVDRSGADIWVGHSGMHNVDFPHNIPERWIYRIRSIEGVQAAEPIRIGFGEISLPDGNYEGVNVVGITEGTDLGRAFEIVEGPEDALSYSDGVIVDQCDNQKLLDPAIGDVREISGNRVRISGKSHGVLSFLVNPYVFTTYVRAAEFVGSDPSTASYFLVRVKPGVDREQVCAEIRRRLSDVAAMPAEEYAAISVNFWMTRTGIGLSFGAATFLGLLVGLVMVGQTLYAMVLDRISEFATLKAIGASEREIVVLLTAQSGMVAIVGIAVGLAFTVGIRHLFSTPQASIQIPPGLYIASAALVFTICLAASALPYLRVRRVDPHSVLQG</sequence>
<feature type="transmembrane region" description="Helical" evidence="7">
    <location>
        <begin position="17"/>
        <end position="42"/>
    </location>
</feature>
<evidence type="ECO:0000256" key="2">
    <source>
        <dbReference type="ARBA" id="ARBA00022448"/>
    </source>
</evidence>
<dbReference type="InterPro" id="IPR003838">
    <property type="entry name" value="ABC3_permease_C"/>
</dbReference>
<organism evidence="10 11">
    <name type="scientific">Rhodopirellula maiorica SM1</name>
    <dbReference type="NCBI Taxonomy" id="1265738"/>
    <lineage>
        <taxon>Bacteria</taxon>
        <taxon>Pseudomonadati</taxon>
        <taxon>Planctomycetota</taxon>
        <taxon>Planctomycetia</taxon>
        <taxon>Pirellulales</taxon>
        <taxon>Pirellulaceae</taxon>
        <taxon>Novipirellula</taxon>
    </lineage>
</organism>
<feature type="domain" description="ABC3 transporter permease C-terminal" evidence="8">
    <location>
        <begin position="258"/>
        <end position="369"/>
    </location>
</feature>
<keyword evidence="2" id="KW-0813">Transport</keyword>
<dbReference type="OrthoDB" id="9768465at2"/>
<protein>
    <submittedName>
        <fullName evidence="10">ABC transporter permease protein</fullName>
    </submittedName>
</protein>
<accession>M5RRE4</accession>
<evidence type="ECO:0000313" key="11">
    <source>
        <dbReference type="Proteomes" id="UP000011991"/>
    </source>
</evidence>
<evidence type="ECO:0000259" key="8">
    <source>
        <dbReference type="Pfam" id="PF02687"/>
    </source>
</evidence>
<dbReference type="GO" id="GO:0005886">
    <property type="term" value="C:plasma membrane"/>
    <property type="evidence" value="ECO:0007669"/>
    <property type="project" value="UniProtKB-SubCell"/>
</dbReference>
<keyword evidence="3" id="KW-1003">Cell membrane</keyword>
<keyword evidence="4 7" id="KW-0812">Transmembrane</keyword>
<name>M5RRE4_9BACT</name>
<evidence type="ECO:0000256" key="5">
    <source>
        <dbReference type="ARBA" id="ARBA00022989"/>
    </source>
</evidence>
<comment type="subcellular location">
    <subcellularLocation>
        <location evidence="1">Cell membrane</location>
        <topology evidence="1">Multi-pass membrane protein</topology>
    </subcellularLocation>
</comment>
<dbReference type="Pfam" id="PF02687">
    <property type="entry name" value="FtsX"/>
    <property type="match status" value="1"/>
</dbReference>